<proteinExistence type="predicted"/>
<feature type="non-terminal residue" evidence="1">
    <location>
        <position position="1"/>
    </location>
</feature>
<name>A0A0V0GB14_TRIDM</name>
<organism evidence="1">
    <name type="scientific">Triatoma dimidiata</name>
    <name type="common">Kissing bug</name>
    <name type="synonym">Meccus dimidiatus</name>
    <dbReference type="NCBI Taxonomy" id="72491"/>
    <lineage>
        <taxon>Eukaryota</taxon>
        <taxon>Metazoa</taxon>
        <taxon>Ecdysozoa</taxon>
        <taxon>Arthropoda</taxon>
        <taxon>Hexapoda</taxon>
        <taxon>Insecta</taxon>
        <taxon>Pterygota</taxon>
        <taxon>Neoptera</taxon>
        <taxon>Paraneoptera</taxon>
        <taxon>Hemiptera</taxon>
        <taxon>Heteroptera</taxon>
        <taxon>Panheteroptera</taxon>
        <taxon>Cimicomorpha</taxon>
        <taxon>Reduviidae</taxon>
        <taxon>Triatominae</taxon>
        <taxon>Triatoma</taxon>
    </lineage>
</organism>
<protein>
    <submittedName>
        <fullName evidence="1">Putative myosin class ii heavy chain</fullName>
    </submittedName>
</protein>
<sequence>INDADKRSNEDSISVRSLDEAINKNHNCRLNVCSDVNDSNEQLQSCEIPNLVKANELNTSNETSDSITNVNKTINEQTASSDQINVSTVLVSDTSNKTNEKIVETSINNFNEISISEESFHPILAGEEFLSQDRSFEENWEADQKIGRTVIHSNFRNILNSNVNSEIECDESNNTRNSPAAEEEKPIVQEICNKIPQCDINNQSNLSTNNVPTELKEEIDQIIKEASDIVISRTNNSSHISIEPEENIGEPLVSDKTNITLSTAIQTSGVEENKSFVPTEEIITAKVSKDNLKSEESTYQLVLSEENITIVSIDGGASEVKENVDQSLVPVEENIASTVVSTVNTSCEKNIDQLLSKEDITSKVSIHINNSKVEENIDRSLVTIEENIVFDVSKTVEGSQVEEENVCVSSNAASEIVSTTVSSTISDSSEINLSNNDETRFKIIPTDEVCIDAVNTNGSVLNEIANIKIVDSSAQNSFIVSSIDNNSREDNINHTLTTSLDNVPSNLCLCNKQSNYTEVELSILNTSLQENKSNNIEVDVNESIGKVSNVSENTND</sequence>
<dbReference type="EMBL" id="GECL01000828">
    <property type="protein sequence ID" value="JAP05296.1"/>
    <property type="molecule type" value="Transcribed_RNA"/>
</dbReference>
<reference evidence="1" key="1">
    <citation type="journal article" date="2018" name="J. Proteomics">
        <title>Exploring the molecular complexity of Triatoma dimidiata sialome.</title>
        <authorList>
            <person name="Santiago P.B."/>
            <person name="de Araujo C.N."/>
            <person name="Charneau S."/>
            <person name="Bastos I.M.D."/>
            <person name="Assumpcao T.C.F."/>
            <person name="Queiroz R.M.L."/>
            <person name="Praca Y.R."/>
            <person name="Cordeiro T.M."/>
            <person name="Garcia C.H.S."/>
            <person name="da Silva I.G."/>
            <person name="Raiol T."/>
            <person name="Motta F.N."/>
            <person name="de Araujo Oliveira J.V."/>
            <person name="de Sousa M.V."/>
            <person name="Ribeiro J.M.C."/>
            <person name="de Santana J.M."/>
        </authorList>
    </citation>
    <scope>NUCLEOTIDE SEQUENCE</scope>
    <source>
        <strain evidence="1">Santander</strain>
        <tissue evidence="1">Salivary glands</tissue>
    </source>
</reference>
<accession>A0A0V0GB14</accession>
<evidence type="ECO:0000313" key="1">
    <source>
        <dbReference type="EMBL" id="JAP05296.1"/>
    </source>
</evidence>
<feature type="non-terminal residue" evidence="1">
    <location>
        <position position="556"/>
    </location>
</feature>
<dbReference type="AlphaFoldDB" id="A0A0V0GB14"/>